<proteinExistence type="predicted"/>
<dbReference type="Proteomes" id="UP000262825">
    <property type="component" value="Unassembled WGS sequence"/>
</dbReference>
<protein>
    <recommendedName>
        <fullName evidence="1">Mnd1 HTH domain-containing protein</fullName>
    </recommendedName>
</protein>
<reference evidence="3" key="1">
    <citation type="submission" date="2018-06" db="EMBL/GenBank/DDBJ databases">
        <authorList>
            <person name="Guldener U."/>
        </authorList>
    </citation>
    <scope>NUCLEOTIDE SEQUENCE [LARGE SCALE GENOMIC DNA]</scope>
    <source>
        <strain evidence="3">UTAD17</strain>
    </source>
</reference>
<gene>
    <name evidence="2" type="ORF">SCODWIG_02738</name>
</gene>
<dbReference type="EMBL" id="UFAJ01000521">
    <property type="protein sequence ID" value="SSD60977.1"/>
    <property type="molecule type" value="Genomic_DNA"/>
</dbReference>
<dbReference type="AlphaFoldDB" id="A0A376B8I9"/>
<feature type="domain" description="Mnd1 HTH" evidence="1">
    <location>
        <begin position="40"/>
        <end position="101"/>
    </location>
</feature>
<dbReference type="VEuPathDB" id="FungiDB:SCODWIG_02738"/>
<evidence type="ECO:0000259" key="1">
    <source>
        <dbReference type="Pfam" id="PF03962"/>
    </source>
</evidence>
<dbReference type="Pfam" id="PF03962">
    <property type="entry name" value="Mnd1"/>
    <property type="match status" value="1"/>
</dbReference>
<sequence length="265" mass="30663">MPPKKKSTNNNTLTDTSSCTNVKKFKKKPSYTIEQKGEIMLEIIQKEHTVYSLKDLEKIIPSKSKGIIHGMIVKDIISYLLDESLIMCEKCGNVNVYWNFPFVSSMVQLDVVNKLTEKKESLLKEIGDNGLTKEKRHEDIELFKKLNLLEKERSELIKKLEKIDTEMDENLENIVVDDVQYTKVCQKNKVLSLDALKKNAILTDNIMTIASYLRDKYGISTSEVFKQYLSYEIDDDFEDKSREKFNTIFEAQKELGGYMQNKDTG</sequence>
<keyword evidence="3" id="KW-1185">Reference proteome</keyword>
<organism evidence="2 3">
    <name type="scientific">Saccharomycodes ludwigii</name>
    <dbReference type="NCBI Taxonomy" id="36035"/>
    <lineage>
        <taxon>Eukaryota</taxon>
        <taxon>Fungi</taxon>
        <taxon>Dikarya</taxon>
        <taxon>Ascomycota</taxon>
        <taxon>Saccharomycotina</taxon>
        <taxon>Saccharomycetes</taxon>
        <taxon>Saccharomycodales</taxon>
        <taxon>Saccharomycodaceae</taxon>
        <taxon>Saccharomycodes</taxon>
    </lineage>
</organism>
<dbReference type="InterPro" id="IPR040453">
    <property type="entry name" value="Mnd1_HTH"/>
</dbReference>
<accession>A0A376B8I9</accession>
<name>A0A376B8I9_9ASCO</name>
<evidence type="ECO:0000313" key="3">
    <source>
        <dbReference type="Proteomes" id="UP000262825"/>
    </source>
</evidence>
<evidence type="ECO:0000313" key="2">
    <source>
        <dbReference type="EMBL" id="SSD60977.1"/>
    </source>
</evidence>